<comment type="subunit">
    <text evidence="10">Monomer. Associates with 30S ribosomal subunit, binds 16S rRNA.</text>
</comment>
<comment type="cofactor">
    <cofactor evidence="10">
        <name>Zn(2+)</name>
        <dbReference type="ChEBI" id="CHEBI:29105"/>
    </cofactor>
    <text evidence="10">Binds 1 zinc ion per subunit.</text>
</comment>
<dbReference type="STRING" id="1458275.AZ34_12505"/>
<dbReference type="GO" id="GO:0042274">
    <property type="term" value="P:ribosomal small subunit biogenesis"/>
    <property type="evidence" value="ECO:0007669"/>
    <property type="project" value="UniProtKB-UniRule"/>
</dbReference>
<evidence type="ECO:0000256" key="6">
    <source>
        <dbReference type="ARBA" id="ARBA00022801"/>
    </source>
</evidence>
<feature type="binding site" evidence="10">
    <location>
        <position position="269"/>
    </location>
    <ligand>
        <name>Zn(2+)</name>
        <dbReference type="ChEBI" id="CHEBI:29105"/>
    </ligand>
</feature>
<evidence type="ECO:0000256" key="11">
    <source>
        <dbReference type="SAM" id="MobiDB-lite"/>
    </source>
</evidence>
<dbReference type="CDD" id="cd04466">
    <property type="entry name" value="S1_YloQ_GTPase"/>
    <property type="match status" value="1"/>
</dbReference>
<dbReference type="EC" id="3.6.1.-" evidence="10"/>
<keyword evidence="4 10" id="KW-0699">rRNA-binding</keyword>
<feature type="binding site" evidence="10">
    <location>
        <position position="267"/>
    </location>
    <ligand>
        <name>Zn(2+)</name>
        <dbReference type="ChEBI" id="CHEBI:29105"/>
    </ligand>
</feature>
<feature type="binding site" evidence="10">
    <location>
        <begin position="117"/>
        <end position="120"/>
    </location>
    <ligand>
        <name>GTP</name>
        <dbReference type="ChEBI" id="CHEBI:37565"/>
    </ligand>
</feature>
<sequence>MASGLVVASHGRHLLVESPEGPDGRRLICHPRGKKNDAVVGDRVRWLPTGDEGSIEAIEPRRNLFHRQDELRSKSFAANIDQVLILIAAEPEFSESQLARALIAAEAAGIPPLIALNKSDLSTAHARAWARLAAYRRMGYTVLPLNLKSGATQDSVLALRQHLRGRATLVLGPSGAGKSTLINLFAPGAQAQTGEISSALNSGKHTTTHTRWYWVQDPQANDVMARTALIDSPGFQEFGLHHIEAAQLARLMPDLRVYADSCRFYNCTHLHEPGCAVIAAVEPTGEPATGPRPEPEAPMDLTGADPPVTSSRYRIYRELHAELSMPPRY</sequence>
<evidence type="ECO:0000256" key="10">
    <source>
        <dbReference type="HAMAP-Rule" id="MF_01820"/>
    </source>
</evidence>
<comment type="function">
    <text evidence="10">One of several proteins that assist in the late maturation steps of the functional core of the 30S ribosomal subunit. Helps release RbfA from mature subunits. May play a role in the assembly of ribosomal proteins into the subunit. Circularly permuted GTPase that catalyzes slow GTP hydrolysis, GTPase activity is stimulated by the 30S ribosomal subunit.</text>
</comment>
<feature type="binding site" evidence="10">
    <location>
        <position position="275"/>
    </location>
    <ligand>
        <name>Zn(2+)</name>
        <dbReference type="ChEBI" id="CHEBI:29105"/>
    </ligand>
</feature>
<dbReference type="CDD" id="cd01854">
    <property type="entry name" value="YjeQ_EngC"/>
    <property type="match status" value="1"/>
</dbReference>
<dbReference type="EMBL" id="JEMG01000001">
    <property type="protein sequence ID" value="EYC51803.1"/>
    <property type="molecule type" value="Genomic_DNA"/>
</dbReference>
<feature type="domain" description="CP-type G" evidence="13">
    <location>
        <begin position="68"/>
        <end position="238"/>
    </location>
</feature>
<dbReference type="Gene3D" id="3.40.50.300">
    <property type="entry name" value="P-loop containing nucleotide triphosphate hydrolases"/>
    <property type="match status" value="1"/>
</dbReference>
<dbReference type="InterPro" id="IPR031944">
    <property type="entry name" value="RsgA_N"/>
</dbReference>
<dbReference type="Pfam" id="PF03193">
    <property type="entry name" value="RsgA_GTPase"/>
    <property type="match status" value="1"/>
</dbReference>
<evidence type="ECO:0000256" key="2">
    <source>
        <dbReference type="ARBA" id="ARBA00022517"/>
    </source>
</evidence>
<feature type="domain" description="EngC GTPase" evidence="12">
    <location>
        <begin position="78"/>
        <end position="236"/>
    </location>
</feature>
<keyword evidence="9 10" id="KW-0342">GTP-binding</keyword>
<evidence type="ECO:0000256" key="5">
    <source>
        <dbReference type="ARBA" id="ARBA00022741"/>
    </source>
</evidence>
<proteinExistence type="inferred from homology"/>
<dbReference type="InterPro" id="IPR030378">
    <property type="entry name" value="G_CP_dom"/>
</dbReference>
<evidence type="ECO:0000259" key="13">
    <source>
        <dbReference type="PROSITE" id="PS51721"/>
    </source>
</evidence>
<dbReference type="SUPFAM" id="SSF50249">
    <property type="entry name" value="Nucleic acid-binding proteins"/>
    <property type="match status" value="1"/>
</dbReference>
<dbReference type="GO" id="GO:0003924">
    <property type="term" value="F:GTPase activity"/>
    <property type="evidence" value="ECO:0007669"/>
    <property type="project" value="UniProtKB-UniRule"/>
</dbReference>
<dbReference type="PANTHER" id="PTHR32120:SF11">
    <property type="entry name" value="SMALL RIBOSOMAL SUBUNIT BIOGENESIS GTPASE RSGA 1, MITOCHONDRIAL-RELATED"/>
    <property type="match status" value="1"/>
</dbReference>
<evidence type="ECO:0000256" key="4">
    <source>
        <dbReference type="ARBA" id="ARBA00022730"/>
    </source>
</evidence>
<dbReference type="GO" id="GO:0019843">
    <property type="term" value="F:rRNA binding"/>
    <property type="evidence" value="ECO:0007669"/>
    <property type="project" value="UniProtKB-KW"/>
</dbReference>
<dbReference type="NCBIfam" id="TIGR00157">
    <property type="entry name" value="ribosome small subunit-dependent GTPase A"/>
    <property type="match status" value="1"/>
</dbReference>
<comment type="subcellular location">
    <subcellularLocation>
        <location evidence="10">Cytoplasm</location>
    </subcellularLocation>
</comment>
<evidence type="ECO:0000256" key="9">
    <source>
        <dbReference type="ARBA" id="ARBA00023134"/>
    </source>
</evidence>
<evidence type="ECO:0000256" key="8">
    <source>
        <dbReference type="ARBA" id="ARBA00022884"/>
    </source>
</evidence>
<dbReference type="Proteomes" id="UP000023268">
    <property type="component" value="Unassembled WGS sequence"/>
</dbReference>
<evidence type="ECO:0000259" key="12">
    <source>
        <dbReference type="PROSITE" id="PS50936"/>
    </source>
</evidence>
<keyword evidence="8 10" id="KW-0694">RNA-binding</keyword>
<gene>
    <name evidence="10" type="primary">rsgA</name>
    <name evidence="14" type="ORF">AZ34_12505</name>
</gene>
<dbReference type="InterPro" id="IPR010914">
    <property type="entry name" value="RsgA_GTPase_dom"/>
</dbReference>
<dbReference type="AlphaFoldDB" id="A0A016XKQ2"/>
<dbReference type="PROSITE" id="PS50936">
    <property type="entry name" value="ENGC_GTPASE"/>
    <property type="match status" value="1"/>
</dbReference>
<keyword evidence="5 10" id="KW-0547">Nucleotide-binding</keyword>
<reference evidence="14 15" key="1">
    <citation type="submission" date="2014-02" db="EMBL/GenBank/DDBJ databases">
        <title>Draft Genome of Hylemonella gracilis isolated from the Niagara River.</title>
        <authorList>
            <person name="Pawlowski D.R."/>
            <person name="Koudelka G.B."/>
        </authorList>
    </citation>
    <scope>NUCLEOTIDE SEQUENCE [LARGE SCALE GENOMIC DNA]</scope>
    <source>
        <strain evidence="14 15">Niagara R</strain>
    </source>
</reference>
<dbReference type="HAMAP" id="MF_01820">
    <property type="entry name" value="GTPase_RsgA"/>
    <property type="match status" value="1"/>
</dbReference>
<organism evidence="14 15">
    <name type="scientific">Hylemonella gracilis str. Niagara R</name>
    <dbReference type="NCBI Taxonomy" id="1458275"/>
    <lineage>
        <taxon>Bacteria</taxon>
        <taxon>Pseudomonadati</taxon>
        <taxon>Pseudomonadota</taxon>
        <taxon>Betaproteobacteria</taxon>
        <taxon>Burkholderiales</taxon>
        <taxon>Comamonadaceae</taxon>
        <taxon>Hylemonella</taxon>
    </lineage>
</organism>
<comment type="similarity">
    <text evidence="10">Belongs to the TRAFAC class YlqF/YawG GTPase family. RsgA subfamily.</text>
</comment>
<keyword evidence="1 10" id="KW-0963">Cytoplasm</keyword>
<feature type="region of interest" description="Disordered" evidence="11">
    <location>
        <begin position="285"/>
        <end position="308"/>
    </location>
</feature>
<evidence type="ECO:0000313" key="14">
    <source>
        <dbReference type="EMBL" id="EYC51803.1"/>
    </source>
</evidence>
<keyword evidence="6 10" id="KW-0378">Hydrolase</keyword>
<comment type="caution">
    <text evidence="14">The sequence shown here is derived from an EMBL/GenBank/DDBJ whole genome shotgun (WGS) entry which is preliminary data.</text>
</comment>
<name>A0A016XKQ2_9BURK</name>
<dbReference type="InterPro" id="IPR027417">
    <property type="entry name" value="P-loop_NTPase"/>
</dbReference>
<dbReference type="SUPFAM" id="SSF52540">
    <property type="entry name" value="P-loop containing nucleoside triphosphate hydrolases"/>
    <property type="match status" value="1"/>
</dbReference>
<evidence type="ECO:0000256" key="1">
    <source>
        <dbReference type="ARBA" id="ARBA00022490"/>
    </source>
</evidence>
<dbReference type="GO" id="GO:0046872">
    <property type="term" value="F:metal ion binding"/>
    <property type="evidence" value="ECO:0007669"/>
    <property type="project" value="UniProtKB-KW"/>
</dbReference>
<accession>A0A016XKQ2</accession>
<dbReference type="Gene3D" id="1.10.40.50">
    <property type="entry name" value="Probable gtpase engc, domain 3"/>
    <property type="match status" value="1"/>
</dbReference>
<dbReference type="PANTHER" id="PTHR32120">
    <property type="entry name" value="SMALL RIBOSOMAL SUBUNIT BIOGENESIS GTPASE RSGA"/>
    <property type="match status" value="1"/>
</dbReference>
<protein>
    <recommendedName>
        <fullName evidence="10">Small ribosomal subunit biogenesis GTPase RsgA</fullName>
        <ecNumber evidence="10">3.6.1.-</ecNumber>
    </recommendedName>
</protein>
<dbReference type="InterPro" id="IPR004881">
    <property type="entry name" value="Ribosome_biogen_GTPase_RsgA"/>
</dbReference>
<evidence type="ECO:0000256" key="7">
    <source>
        <dbReference type="ARBA" id="ARBA00022833"/>
    </source>
</evidence>
<evidence type="ECO:0000313" key="15">
    <source>
        <dbReference type="Proteomes" id="UP000023268"/>
    </source>
</evidence>
<keyword evidence="3 10" id="KW-0479">Metal-binding</keyword>
<dbReference type="OrthoDB" id="9809485at2"/>
<dbReference type="GO" id="GO:0005737">
    <property type="term" value="C:cytoplasm"/>
    <property type="evidence" value="ECO:0007669"/>
    <property type="project" value="UniProtKB-SubCell"/>
</dbReference>
<evidence type="ECO:0000256" key="3">
    <source>
        <dbReference type="ARBA" id="ARBA00022723"/>
    </source>
</evidence>
<dbReference type="GO" id="GO:0005525">
    <property type="term" value="F:GTP binding"/>
    <property type="evidence" value="ECO:0007669"/>
    <property type="project" value="UniProtKB-UniRule"/>
</dbReference>
<dbReference type="PROSITE" id="PS51721">
    <property type="entry name" value="G_CP"/>
    <property type="match status" value="1"/>
</dbReference>
<dbReference type="InterPro" id="IPR012340">
    <property type="entry name" value="NA-bd_OB-fold"/>
</dbReference>
<keyword evidence="2 10" id="KW-0690">Ribosome biogenesis</keyword>
<keyword evidence="7 10" id="KW-0862">Zinc</keyword>
<dbReference type="eggNOG" id="COG1162">
    <property type="taxonomic scope" value="Bacteria"/>
</dbReference>
<feature type="binding site" evidence="10">
    <location>
        <position position="262"/>
    </location>
    <ligand>
        <name>Zn(2+)</name>
        <dbReference type="ChEBI" id="CHEBI:29105"/>
    </ligand>
</feature>
<dbReference type="Gene3D" id="2.40.50.140">
    <property type="entry name" value="Nucleic acid-binding proteins"/>
    <property type="match status" value="1"/>
</dbReference>
<feature type="binding site" evidence="10">
    <location>
        <begin position="172"/>
        <end position="180"/>
    </location>
    <ligand>
        <name>GTP</name>
        <dbReference type="ChEBI" id="CHEBI:37565"/>
    </ligand>
</feature>